<sequence length="145" mass="15592">MEIPTPNLHLKLQEMCDCYMDTDYVGQMRAMAGAEPGDLTEAALKYLALAILAAVTERARKLSIKNDGGLVTVEMKDEAGKTVLPAPPAAVAAEAIRILRAVTDIREDRGESPLSLGLRSGSLDLSLKVKRKDGKESAKLRFPAA</sequence>
<gene>
    <name evidence="1" type="ORF">G3N55_09990</name>
</gene>
<evidence type="ECO:0000313" key="2">
    <source>
        <dbReference type="Proteomes" id="UP000469346"/>
    </source>
</evidence>
<proteinExistence type="predicted"/>
<dbReference type="EMBL" id="JAAGRR010000127">
    <property type="protein sequence ID" value="NDY43169.1"/>
    <property type="molecule type" value="Genomic_DNA"/>
</dbReference>
<evidence type="ECO:0000313" key="1">
    <source>
        <dbReference type="EMBL" id="NDY43169.1"/>
    </source>
</evidence>
<dbReference type="RefSeq" id="WP_163299283.1">
    <property type="nucleotide sequence ID" value="NZ_JAAGRR010000127.1"/>
</dbReference>
<protein>
    <submittedName>
        <fullName evidence="1">Uncharacterized protein</fullName>
    </submittedName>
</protein>
<dbReference type="Proteomes" id="UP000469346">
    <property type="component" value="Unassembled WGS sequence"/>
</dbReference>
<comment type="caution">
    <text evidence="1">The sequence shown here is derived from an EMBL/GenBank/DDBJ whole genome shotgun (WGS) entry which is preliminary data.</text>
</comment>
<dbReference type="AlphaFoldDB" id="A0A6N9TPT0"/>
<reference evidence="1 2" key="1">
    <citation type="submission" date="2020-02" db="EMBL/GenBank/DDBJ databases">
        <title>Comparative genomics of sulfur disproportionating microorganisms.</title>
        <authorList>
            <person name="Ward L.M."/>
            <person name="Bertran E."/>
            <person name="Johnston D.T."/>
        </authorList>
    </citation>
    <scope>NUCLEOTIDE SEQUENCE [LARGE SCALE GENOMIC DNA]</scope>
    <source>
        <strain evidence="1 2">DSM 100025</strain>
    </source>
</reference>
<accession>A0A6N9TPT0</accession>
<organism evidence="1 2">
    <name type="scientific">Dissulfurirhabdus thermomarina</name>
    <dbReference type="NCBI Taxonomy" id="1765737"/>
    <lineage>
        <taxon>Bacteria</taxon>
        <taxon>Deltaproteobacteria</taxon>
        <taxon>Dissulfurirhabdaceae</taxon>
        <taxon>Dissulfurirhabdus</taxon>
    </lineage>
</organism>
<name>A0A6N9TPT0_DISTH</name>
<keyword evidence="2" id="KW-1185">Reference proteome</keyword>